<dbReference type="Proteomes" id="UP001519332">
    <property type="component" value="Unassembled WGS sequence"/>
</dbReference>
<accession>A0ABS4TKZ3</accession>
<organism evidence="4 5">
    <name type="scientific">Kibdelosporangium banguiense</name>
    <dbReference type="NCBI Taxonomy" id="1365924"/>
    <lineage>
        <taxon>Bacteria</taxon>
        <taxon>Bacillati</taxon>
        <taxon>Actinomycetota</taxon>
        <taxon>Actinomycetes</taxon>
        <taxon>Pseudonocardiales</taxon>
        <taxon>Pseudonocardiaceae</taxon>
        <taxon>Kibdelosporangium</taxon>
    </lineage>
</organism>
<dbReference type="InterPro" id="IPR000182">
    <property type="entry name" value="GNAT_dom"/>
</dbReference>
<dbReference type="PANTHER" id="PTHR43877">
    <property type="entry name" value="AMINOALKYLPHOSPHONATE N-ACETYLTRANSFERASE-RELATED-RELATED"/>
    <property type="match status" value="1"/>
</dbReference>
<dbReference type="PANTHER" id="PTHR43877:SF1">
    <property type="entry name" value="ACETYLTRANSFERASE"/>
    <property type="match status" value="1"/>
</dbReference>
<comment type="caution">
    <text evidence="4">The sequence shown here is derived from an EMBL/GenBank/DDBJ whole genome shotgun (WGS) entry which is preliminary data.</text>
</comment>
<evidence type="ECO:0000256" key="1">
    <source>
        <dbReference type="ARBA" id="ARBA00022679"/>
    </source>
</evidence>
<reference evidence="4 5" key="1">
    <citation type="submission" date="2021-03" db="EMBL/GenBank/DDBJ databases">
        <title>Sequencing the genomes of 1000 actinobacteria strains.</title>
        <authorList>
            <person name="Klenk H.-P."/>
        </authorList>
    </citation>
    <scope>NUCLEOTIDE SEQUENCE [LARGE SCALE GENOMIC DNA]</scope>
    <source>
        <strain evidence="4 5">DSM 46670</strain>
    </source>
</reference>
<dbReference type="InterPro" id="IPR016181">
    <property type="entry name" value="Acyl_CoA_acyltransferase"/>
</dbReference>
<dbReference type="EMBL" id="JAGINW010000001">
    <property type="protein sequence ID" value="MBP2325077.1"/>
    <property type="molecule type" value="Genomic_DNA"/>
</dbReference>
<keyword evidence="1" id="KW-0808">Transferase</keyword>
<dbReference type="PROSITE" id="PS51186">
    <property type="entry name" value="GNAT"/>
    <property type="match status" value="1"/>
</dbReference>
<dbReference type="RefSeq" id="WP_209642325.1">
    <property type="nucleotide sequence ID" value="NZ_JAGINW010000001.1"/>
</dbReference>
<keyword evidence="2" id="KW-0012">Acyltransferase</keyword>
<feature type="domain" description="N-acetyltransferase" evidence="3">
    <location>
        <begin position="3"/>
        <end position="152"/>
    </location>
</feature>
<evidence type="ECO:0000256" key="2">
    <source>
        <dbReference type="ARBA" id="ARBA00023315"/>
    </source>
</evidence>
<evidence type="ECO:0000313" key="5">
    <source>
        <dbReference type="Proteomes" id="UP001519332"/>
    </source>
</evidence>
<dbReference type="InterPro" id="IPR050832">
    <property type="entry name" value="Bact_Acetyltransf"/>
</dbReference>
<gene>
    <name evidence="4" type="ORF">JOF56_005462</name>
</gene>
<dbReference type="Gene3D" id="3.40.630.30">
    <property type="match status" value="1"/>
</dbReference>
<dbReference type="Pfam" id="PF13673">
    <property type="entry name" value="Acetyltransf_10"/>
    <property type="match status" value="1"/>
</dbReference>
<sequence>MTVIFRAARPAEATLLGEIALRSKAYWGYDKDFMEACRAELTFAPQDVLDRRIVVAERQSKILGFYSIDGDPPEGELGNMWLDPANIGTGLGRKLWHHATQTAQAAGFKQLTIDAEPYAEGFYLAMGAERIGETPSGSVPGRVLPLMKVQLDIIRIEP</sequence>
<protein>
    <submittedName>
        <fullName evidence="4">GNAT superfamily N-acetyltransferase</fullName>
    </submittedName>
</protein>
<name>A0ABS4TKZ3_9PSEU</name>
<keyword evidence="5" id="KW-1185">Reference proteome</keyword>
<evidence type="ECO:0000259" key="3">
    <source>
        <dbReference type="PROSITE" id="PS51186"/>
    </source>
</evidence>
<dbReference type="CDD" id="cd04301">
    <property type="entry name" value="NAT_SF"/>
    <property type="match status" value="1"/>
</dbReference>
<evidence type="ECO:0000313" key="4">
    <source>
        <dbReference type="EMBL" id="MBP2325077.1"/>
    </source>
</evidence>
<proteinExistence type="predicted"/>
<dbReference type="SUPFAM" id="SSF55729">
    <property type="entry name" value="Acyl-CoA N-acyltransferases (Nat)"/>
    <property type="match status" value="1"/>
</dbReference>